<evidence type="ECO:0000313" key="2">
    <source>
        <dbReference type="Proteomes" id="UP000618795"/>
    </source>
</evidence>
<dbReference type="Proteomes" id="UP000618795">
    <property type="component" value="Unassembled WGS sequence"/>
</dbReference>
<gene>
    <name evidence="1" type="ORF">GCM10010260_74380</name>
</gene>
<reference evidence="1" key="1">
    <citation type="journal article" date="2014" name="Int. J. Syst. Evol. Microbiol.">
        <title>Complete genome sequence of Corynebacterium casei LMG S-19264T (=DSM 44701T), isolated from a smear-ripened cheese.</title>
        <authorList>
            <consortium name="US DOE Joint Genome Institute (JGI-PGF)"/>
            <person name="Walter F."/>
            <person name="Albersmeier A."/>
            <person name="Kalinowski J."/>
            <person name="Ruckert C."/>
        </authorList>
    </citation>
    <scope>NUCLEOTIDE SEQUENCE</scope>
    <source>
        <strain evidence="1">JCM 4369</strain>
    </source>
</reference>
<evidence type="ECO:0000313" key="1">
    <source>
        <dbReference type="EMBL" id="GGV23186.1"/>
    </source>
</evidence>
<comment type="caution">
    <text evidence="1">The sequence shown here is derived from an EMBL/GenBank/DDBJ whole genome shotgun (WGS) entry which is preliminary data.</text>
</comment>
<organism evidence="1 2">
    <name type="scientific">Streptomyces filipinensis</name>
    <dbReference type="NCBI Taxonomy" id="66887"/>
    <lineage>
        <taxon>Bacteria</taxon>
        <taxon>Bacillati</taxon>
        <taxon>Actinomycetota</taxon>
        <taxon>Actinomycetes</taxon>
        <taxon>Kitasatosporales</taxon>
        <taxon>Streptomycetaceae</taxon>
        <taxon>Streptomyces</taxon>
    </lineage>
</organism>
<protein>
    <submittedName>
        <fullName evidence="1">Uncharacterized protein</fullName>
    </submittedName>
</protein>
<sequence length="147" mass="16479">MDIAKCLAVIDVLCAREFPAEHGRTEHGESGPGYHIAALHRSGDYWEDDGTAREETAAQFEADRDGLTELLTGRWGPPQRFSLRSVLVRTMEGEDIEEPWAELSEHVPDVHLWQAPVPDRWVCLGVSHGRQELPFQLLGIVTETDPP</sequence>
<keyword evidence="2" id="KW-1185">Reference proteome</keyword>
<proteinExistence type="predicted"/>
<accession>A0A918IIK7</accession>
<dbReference type="RefSeq" id="WP_191877878.1">
    <property type="nucleotide sequence ID" value="NZ_BMTD01000025.1"/>
</dbReference>
<reference evidence="1" key="2">
    <citation type="submission" date="2020-09" db="EMBL/GenBank/DDBJ databases">
        <authorList>
            <person name="Sun Q."/>
            <person name="Ohkuma M."/>
        </authorList>
    </citation>
    <scope>NUCLEOTIDE SEQUENCE</scope>
    <source>
        <strain evidence="1">JCM 4369</strain>
    </source>
</reference>
<name>A0A918IIK7_9ACTN</name>
<dbReference type="EMBL" id="BMTD01000025">
    <property type="protein sequence ID" value="GGV23186.1"/>
    <property type="molecule type" value="Genomic_DNA"/>
</dbReference>
<dbReference type="AlphaFoldDB" id="A0A918IIK7"/>